<evidence type="ECO:0000313" key="3">
    <source>
        <dbReference type="Proteomes" id="UP000054721"/>
    </source>
</evidence>
<proteinExistence type="predicted"/>
<sequence length="120" mass="14284">MSVFTGFKLSYTCREKTAEPMKLYFSLIRNQKNMISTFYISICFITVKLFTKMSWISVFKNRKKYIILLKLSIFNLYKEKMSPVDTARLMLTQQEIIGTPLVNFVLLQMHSMQMHSINYR</sequence>
<gene>
    <name evidence="2" type="ORF">T02_203</name>
</gene>
<keyword evidence="1" id="KW-0472">Membrane</keyword>
<evidence type="ECO:0000256" key="1">
    <source>
        <dbReference type="SAM" id="Phobius"/>
    </source>
</evidence>
<evidence type="ECO:0000313" key="2">
    <source>
        <dbReference type="EMBL" id="KRZ48673.1"/>
    </source>
</evidence>
<keyword evidence="1" id="KW-0812">Transmembrane</keyword>
<dbReference type="OrthoDB" id="5920365at2759"/>
<dbReference type="AlphaFoldDB" id="A0A0V1KNL6"/>
<reference evidence="2 3" key="1">
    <citation type="submission" date="2015-05" db="EMBL/GenBank/DDBJ databases">
        <title>Evolution of Trichinella species and genotypes.</title>
        <authorList>
            <person name="Korhonen P.K."/>
            <person name="Edoardo P."/>
            <person name="Giuseppe L.R."/>
            <person name="Gasser R.B."/>
        </authorList>
    </citation>
    <scope>NUCLEOTIDE SEQUENCE [LARGE SCALE GENOMIC DNA]</scope>
    <source>
        <strain evidence="2">ISS10</strain>
    </source>
</reference>
<name>A0A0V1KNL6_9BILA</name>
<accession>A0A0V1KNL6</accession>
<feature type="transmembrane region" description="Helical" evidence="1">
    <location>
        <begin position="38"/>
        <end position="59"/>
    </location>
</feature>
<protein>
    <submittedName>
        <fullName evidence="2">Uncharacterized protein</fullName>
    </submittedName>
</protein>
<dbReference type="EMBL" id="JYDW01000377">
    <property type="protein sequence ID" value="KRZ48673.1"/>
    <property type="molecule type" value="Genomic_DNA"/>
</dbReference>
<dbReference type="Proteomes" id="UP000054721">
    <property type="component" value="Unassembled WGS sequence"/>
</dbReference>
<keyword evidence="1" id="KW-1133">Transmembrane helix</keyword>
<keyword evidence="3" id="KW-1185">Reference proteome</keyword>
<comment type="caution">
    <text evidence="2">The sequence shown here is derived from an EMBL/GenBank/DDBJ whole genome shotgun (WGS) entry which is preliminary data.</text>
</comment>
<organism evidence="2 3">
    <name type="scientific">Trichinella nativa</name>
    <dbReference type="NCBI Taxonomy" id="6335"/>
    <lineage>
        <taxon>Eukaryota</taxon>
        <taxon>Metazoa</taxon>
        <taxon>Ecdysozoa</taxon>
        <taxon>Nematoda</taxon>
        <taxon>Enoplea</taxon>
        <taxon>Dorylaimia</taxon>
        <taxon>Trichinellida</taxon>
        <taxon>Trichinellidae</taxon>
        <taxon>Trichinella</taxon>
    </lineage>
</organism>